<evidence type="ECO:0000259" key="13">
    <source>
        <dbReference type="PROSITE" id="PS50042"/>
    </source>
</evidence>
<dbReference type="SUPFAM" id="SSF47473">
    <property type="entry name" value="EF-hand"/>
    <property type="match status" value="1"/>
</dbReference>
<feature type="transmembrane region" description="Helical" evidence="12">
    <location>
        <begin position="210"/>
        <end position="228"/>
    </location>
</feature>
<evidence type="ECO:0000256" key="9">
    <source>
        <dbReference type="ARBA" id="ARBA00023286"/>
    </source>
</evidence>
<evidence type="ECO:0000256" key="1">
    <source>
        <dbReference type="ARBA" id="ARBA00004141"/>
    </source>
</evidence>
<evidence type="ECO:0000313" key="16">
    <source>
        <dbReference type="Proteomes" id="UP000037460"/>
    </source>
</evidence>
<keyword evidence="8 12" id="KW-0472">Membrane</keyword>
<keyword evidence="16" id="KW-1185">Reference proteome</keyword>
<dbReference type="InterPro" id="IPR011992">
    <property type="entry name" value="EF-hand-dom_pair"/>
</dbReference>
<dbReference type="SMART" id="SM00054">
    <property type="entry name" value="EFh"/>
    <property type="match status" value="2"/>
</dbReference>
<dbReference type="GO" id="GO:0005886">
    <property type="term" value="C:plasma membrane"/>
    <property type="evidence" value="ECO:0007669"/>
    <property type="project" value="TreeGrafter"/>
</dbReference>
<evidence type="ECO:0000256" key="4">
    <source>
        <dbReference type="ARBA" id="ARBA00022737"/>
    </source>
</evidence>
<sequence>MPNSVPTAAGGSLQVLKVLQAMKPPEKKGSSPPRLRRASREAEDDVIQKDYRLQPAESLIKSSTDVKNMLTDMKKEQMVIVKKRDQKNEGPGDGDHQRLSQHKMRSTSSSFRAQTRIVKVRGSSSSQGVSNAEDEFGGATAEVQLSIVGKVMQAAQKQRARTSSLGGAPQGMWRRYMGPPNTNNFDTLEEGEVGCMFRPDSRWRRRWDSVGLLATLLTLIVQPLQFAFNSDFNLEAGINLMTLSAVCDLFFIVDLFVHFRTARYNQSGRLDFSPRRCARRYIRGGFFADLLAALFPMDLIGLLVVTSGGDPNSIDKHFALFKFMRAWGLNRGVQKCIALAVGEDGDFNPALATMITYSVYMLLFWHWSALLWWVIGGAGRVDDEFGPSPLLADGTSILQRYMTSMYWSIAITSKVREPMPNMSRQYSWDLTFFSNVVITSGLIFQAMLTGAASGVVISLDSAAAEYNRRLTRISSYLDFKRTPKSLKKRVQKYYRFVWSSTGSMDPDEVMPHLPAPLKAQMDIHSCRSVFVSIPVFQACEPHEILQMIQGLQSHLALPSDLVIKMGSMGRGLFFIMRGTVNIKRKEPKLTDAQQAELKLKFDEMDDDRSGAVDFKELRAAIRALGYQIKSTDLKKLIDGIDADGSGLIEFPEFMEMVLKNKEFLAAVYPDALEDFDDGVDQSEGFFGEETTLSKCPSTLKVQAVTYCDFFVLPVAVLDSVLEQNKNMRTLVAQYAARNTSKLPAEQMSEQMSRPSDVEMMEAEHAALRKVALRRAAAATRISPNLAPNAPVEVQNWW</sequence>
<dbReference type="InterPro" id="IPR014710">
    <property type="entry name" value="RmlC-like_jellyroll"/>
</dbReference>
<evidence type="ECO:0000256" key="6">
    <source>
        <dbReference type="ARBA" id="ARBA00022989"/>
    </source>
</evidence>
<organism evidence="15 16">
    <name type="scientific">Chrysochromulina tobinii</name>
    <dbReference type="NCBI Taxonomy" id="1460289"/>
    <lineage>
        <taxon>Eukaryota</taxon>
        <taxon>Haptista</taxon>
        <taxon>Haptophyta</taxon>
        <taxon>Prymnesiophyceae</taxon>
        <taxon>Prymnesiales</taxon>
        <taxon>Chrysochromulinaceae</taxon>
        <taxon>Chrysochromulina</taxon>
    </lineage>
</organism>
<evidence type="ECO:0000256" key="2">
    <source>
        <dbReference type="ARBA" id="ARBA00022448"/>
    </source>
</evidence>
<dbReference type="PROSITE" id="PS50042">
    <property type="entry name" value="CNMP_BINDING_3"/>
    <property type="match status" value="1"/>
</dbReference>
<dbReference type="GO" id="GO:0042391">
    <property type="term" value="P:regulation of membrane potential"/>
    <property type="evidence" value="ECO:0007669"/>
    <property type="project" value="TreeGrafter"/>
</dbReference>
<dbReference type="CDD" id="cd00051">
    <property type="entry name" value="EFh"/>
    <property type="match status" value="1"/>
</dbReference>
<dbReference type="PROSITE" id="PS00018">
    <property type="entry name" value="EF_HAND_1"/>
    <property type="match status" value="2"/>
</dbReference>
<proteinExistence type="predicted"/>
<dbReference type="InterPro" id="IPR018490">
    <property type="entry name" value="cNMP-bd_dom_sf"/>
</dbReference>
<reference evidence="16" key="1">
    <citation type="journal article" date="2015" name="PLoS Genet.">
        <title>Genome Sequence and Transcriptome Analyses of Chrysochromulina tobin: Metabolic Tools for Enhanced Algal Fitness in the Prominent Order Prymnesiales (Haptophyceae).</title>
        <authorList>
            <person name="Hovde B.T."/>
            <person name="Deodato C.R."/>
            <person name="Hunsperger H.M."/>
            <person name="Ryken S.A."/>
            <person name="Yost W."/>
            <person name="Jha R.K."/>
            <person name="Patterson J."/>
            <person name="Monnat R.J. Jr."/>
            <person name="Barlow S.B."/>
            <person name="Starkenburg S.R."/>
            <person name="Cattolico R.A."/>
        </authorList>
    </citation>
    <scope>NUCLEOTIDE SEQUENCE</scope>
    <source>
        <strain evidence="16">CCMP291</strain>
    </source>
</reference>
<feature type="transmembrane region" description="Helical" evidence="12">
    <location>
        <begin position="240"/>
        <end position="260"/>
    </location>
</feature>
<keyword evidence="4" id="KW-0677">Repeat</keyword>
<comment type="subcellular location">
    <subcellularLocation>
        <location evidence="1">Membrane</location>
        <topology evidence="1">Multi-pass membrane protein</topology>
    </subcellularLocation>
</comment>
<feature type="region of interest" description="Disordered" evidence="11">
    <location>
        <begin position="20"/>
        <end position="50"/>
    </location>
</feature>
<feature type="domain" description="Cyclic nucleotide-binding" evidence="13">
    <location>
        <begin position="535"/>
        <end position="585"/>
    </location>
</feature>
<evidence type="ECO:0000256" key="3">
    <source>
        <dbReference type="ARBA" id="ARBA00022692"/>
    </source>
</evidence>
<dbReference type="InterPro" id="IPR018247">
    <property type="entry name" value="EF_Hand_1_Ca_BS"/>
</dbReference>
<feature type="transmembrane region" description="Helical" evidence="12">
    <location>
        <begin position="354"/>
        <end position="375"/>
    </location>
</feature>
<dbReference type="GO" id="GO:0005249">
    <property type="term" value="F:voltage-gated potassium channel activity"/>
    <property type="evidence" value="ECO:0007669"/>
    <property type="project" value="TreeGrafter"/>
</dbReference>
<keyword evidence="2" id="KW-0813">Transport</keyword>
<evidence type="ECO:0000256" key="5">
    <source>
        <dbReference type="ARBA" id="ARBA00022837"/>
    </source>
</evidence>
<feature type="compositionally biased region" description="Basic and acidic residues" evidence="11">
    <location>
        <begin position="84"/>
        <end position="98"/>
    </location>
</feature>
<dbReference type="Gene3D" id="2.60.120.10">
    <property type="entry name" value="Jelly Rolls"/>
    <property type="match status" value="1"/>
</dbReference>
<keyword evidence="10" id="KW-0407">Ion channel</keyword>
<protein>
    <submittedName>
        <fullName evidence="15">Potassium voltage-gated channel subfamily h member 6-like protein</fullName>
    </submittedName>
</protein>
<dbReference type="InterPro" id="IPR002048">
    <property type="entry name" value="EF_hand_dom"/>
</dbReference>
<dbReference type="GO" id="GO:0043226">
    <property type="term" value="C:organelle"/>
    <property type="evidence" value="ECO:0007669"/>
    <property type="project" value="UniProtKB-ARBA"/>
</dbReference>
<dbReference type="PROSITE" id="PS50222">
    <property type="entry name" value="EF_HAND_2"/>
    <property type="match status" value="2"/>
</dbReference>
<evidence type="ECO:0000259" key="14">
    <source>
        <dbReference type="PROSITE" id="PS50222"/>
    </source>
</evidence>
<dbReference type="FunFam" id="1.10.287.630:FF:000001">
    <property type="entry name" value="Cyclic nucleotide-gated channel alpha 3"/>
    <property type="match status" value="1"/>
</dbReference>
<dbReference type="PANTHER" id="PTHR10217:SF435">
    <property type="entry name" value="POTASSIUM VOLTAGE-GATED CHANNEL PROTEIN EAG"/>
    <property type="match status" value="1"/>
</dbReference>
<keyword evidence="7" id="KW-0406">Ion transport</keyword>
<keyword evidence="5" id="KW-0106">Calcium</keyword>
<evidence type="ECO:0000256" key="7">
    <source>
        <dbReference type="ARBA" id="ARBA00023065"/>
    </source>
</evidence>
<dbReference type="SUPFAM" id="SSF51206">
    <property type="entry name" value="cAMP-binding domain-like"/>
    <property type="match status" value="1"/>
</dbReference>
<evidence type="ECO:0000256" key="8">
    <source>
        <dbReference type="ARBA" id="ARBA00023136"/>
    </source>
</evidence>
<dbReference type="Gene3D" id="1.10.287.70">
    <property type="match status" value="1"/>
</dbReference>
<keyword evidence="9" id="KW-1071">Ligand-gated ion channel</keyword>
<dbReference type="InterPro" id="IPR000595">
    <property type="entry name" value="cNMP-bd_dom"/>
</dbReference>
<dbReference type="GO" id="GO:0005509">
    <property type="term" value="F:calcium ion binding"/>
    <property type="evidence" value="ECO:0007669"/>
    <property type="project" value="InterPro"/>
</dbReference>
<feature type="transmembrane region" description="Helical" evidence="12">
    <location>
        <begin position="281"/>
        <end position="305"/>
    </location>
</feature>
<evidence type="ECO:0000256" key="10">
    <source>
        <dbReference type="ARBA" id="ARBA00023303"/>
    </source>
</evidence>
<feature type="region of interest" description="Disordered" evidence="11">
    <location>
        <begin position="84"/>
        <end position="114"/>
    </location>
</feature>
<keyword evidence="6 12" id="KW-1133">Transmembrane helix</keyword>
<dbReference type="EMBL" id="JWZX01003337">
    <property type="protein sequence ID" value="KOO21756.1"/>
    <property type="molecule type" value="Genomic_DNA"/>
</dbReference>
<dbReference type="AlphaFoldDB" id="A0A0M0J578"/>
<feature type="domain" description="EF-hand" evidence="14">
    <location>
        <begin position="628"/>
        <end position="663"/>
    </location>
</feature>
<feature type="compositionally biased region" description="Basic and acidic residues" evidence="11">
    <location>
        <begin position="38"/>
        <end position="50"/>
    </location>
</feature>
<comment type="caution">
    <text evidence="15">The sequence shown here is derived from an EMBL/GenBank/DDBJ whole genome shotgun (WGS) entry which is preliminary data.</text>
</comment>
<evidence type="ECO:0000256" key="11">
    <source>
        <dbReference type="SAM" id="MobiDB-lite"/>
    </source>
</evidence>
<feature type="transmembrane region" description="Helical" evidence="12">
    <location>
        <begin position="426"/>
        <end position="448"/>
    </location>
</feature>
<gene>
    <name evidence="15" type="ORF">Ctob_007247</name>
</gene>
<dbReference type="PANTHER" id="PTHR10217">
    <property type="entry name" value="VOLTAGE AND LIGAND GATED POTASSIUM CHANNEL"/>
    <property type="match status" value="1"/>
</dbReference>
<name>A0A0M0J578_9EUKA</name>
<dbReference type="SUPFAM" id="SSF81324">
    <property type="entry name" value="Voltage-gated potassium channels"/>
    <property type="match status" value="1"/>
</dbReference>
<keyword evidence="3 12" id="KW-0812">Transmembrane</keyword>
<dbReference type="OrthoDB" id="421226at2759"/>
<dbReference type="Pfam" id="PF13499">
    <property type="entry name" value="EF-hand_7"/>
    <property type="match status" value="1"/>
</dbReference>
<dbReference type="Proteomes" id="UP000037460">
    <property type="component" value="Unassembled WGS sequence"/>
</dbReference>
<dbReference type="FunFam" id="1.10.238.10:FF:000178">
    <property type="entry name" value="Calmodulin-2 A"/>
    <property type="match status" value="1"/>
</dbReference>
<evidence type="ECO:0000313" key="15">
    <source>
        <dbReference type="EMBL" id="KOO21756.1"/>
    </source>
</evidence>
<evidence type="ECO:0000256" key="12">
    <source>
        <dbReference type="SAM" id="Phobius"/>
    </source>
</evidence>
<dbReference type="Gene3D" id="1.10.238.10">
    <property type="entry name" value="EF-hand"/>
    <property type="match status" value="1"/>
</dbReference>
<dbReference type="Gene3D" id="1.10.287.630">
    <property type="entry name" value="Helix hairpin bin"/>
    <property type="match status" value="1"/>
</dbReference>
<dbReference type="InterPro" id="IPR050818">
    <property type="entry name" value="KCNH_animal-type"/>
</dbReference>
<accession>A0A0M0J578</accession>
<feature type="domain" description="EF-hand" evidence="14">
    <location>
        <begin position="592"/>
        <end position="627"/>
    </location>
</feature>